<feature type="region of interest" description="Disordered" evidence="1">
    <location>
        <begin position="131"/>
        <end position="151"/>
    </location>
</feature>
<protein>
    <submittedName>
        <fullName evidence="2">Uncharacterized protein</fullName>
    </submittedName>
</protein>
<organism evidence="2 3">
    <name type="scientific">Zobellia uliginosa</name>
    <dbReference type="NCBI Taxonomy" id="143224"/>
    <lineage>
        <taxon>Bacteria</taxon>
        <taxon>Pseudomonadati</taxon>
        <taxon>Bacteroidota</taxon>
        <taxon>Flavobacteriia</taxon>
        <taxon>Flavobacteriales</taxon>
        <taxon>Flavobacteriaceae</taxon>
        <taxon>Zobellia</taxon>
    </lineage>
</organism>
<keyword evidence="3" id="KW-1185">Reference proteome</keyword>
<dbReference type="RefSeq" id="WP_076453813.1">
    <property type="nucleotide sequence ID" value="NZ_FTOB01000002.1"/>
</dbReference>
<feature type="compositionally biased region" description="Low complexity" evidence="1">
    <location>
        <begin position="131"/>
        <end position="144"/>
    </location>
</feature>
<gene>
    <name evidence="2" type="ORF">SAMN05421766_1021</name>
</gene>
<sequence>MFSDTEIAKEMGRQLVNTGVVDKRTLSSLINNGTTENDVREVGNTIDQGKFKNYWNKMEKWVNDNGGDFKQLSGNLAQGRKEGNPRGFTAKPLYNDAFKDVNTHINSAGFKPIKAISNQLRFIEIYQGLEQSQSSSRSSSQSSSRRYRPRR</sequence>
<evidence type="ECO:0000313" key="2">
    <source>
        <dbReference type="EMBL" id="SIS46349.1"/>
    </source>
</evidence>
<comment type="caution">
    <text evidence="2">The sequence shown here is derived from an EMBL/GenBank/DDBJ whole genome shotgun (WGS) entry which is preliminary data.</text>
</comment>
<accession>A0ABY1KKR2</accession>
<evidence type="ECO:0000313" key="3">
    <source>
        <dbReference type="Proteomes" id="UP000185728"/>
    </source>
</evidence>
<reference evidence="2 3" key="1">
    <citation type="submission" date="2017-01" db="EMBL/GenBank/DDBJ databases">
        <authorList>
            <person name="Varghese N."/>
            <person name="Submissions S."/>
        </authorList>
    </citation>
    <scope>NUCLEOTIDE SEQUENCE [LARGE SCALE GENOMIC DNA]</scope>
    <source>
        <strain evidence="2 3">DSM 2061</strain>
    </source>
</reference>
<dbReference type="EMBL" id="FTOB01000002">
    <property type="protein sequence ID" value="SIS46349.1"/>
    <property type="molecule type" value="Genomic_DNA"/>
</dbReference>
<dbReference type="Proteomes" id="UP000185728">
    <property type="component" value="Unassembled WGS sequence"/>
</dbReference>
<name>A0ABY1KKR2_9FLAO</name>
<evidence type="ECO:0000256" key="1">
    <source>
        <dbReference type="SAM" id="MobiDB-lite"/>
    </source>
</evidence>
<proteinExistence type="predicted"/>